<reference evidence="2" key="2">
    <citation type="submission" date="2022-09" db="EMBL/GenBank/DDBJ databases">
        <authorList>
            <person name="Sun Q."/>
            <person name="Ohkuma M."/>
        </authorList>
    </citation>
    <scope>NUCLEOTIDE SEQUENCE</scope>
    <source>
        <strain evidence="2">JCM 13583</strain>
    </source>
</reference>
<dbReference type="AlphaFoldDB" id="A0AA37F9F8"/>
<dbReference type="PROSITE" id="PS50206">
    <property type="entry name" value="RHODANESE_3"/>
    <property type="match status" value="2"/>
</dbReference>
<dbReference type="Proteomes" id="UP000632195">
    <property type="component" value="Unassembled WGS sequence"/>
</dbReference>
<sequence length="203" mass="23061">MELKEAWEKLQSGEVGLIDARETEQFLNEHIPGSLCAPYSPYSWGRSISRYLRDYPKNVLVVAGKGLGEKVRKELEENGFQVLAVIEGVEEWKRSGLPVSGVQEVEPERIMENLDEWEVIDVREPYEWNYGVIPKALRIPMNDLPDALGRLDRNKKYAVVCQHGNRSLSAALFLADNGIRAVSIAGGMERWIAEDLPYEFPED</sequence>
<dbReference type="Gene3D" id="3.40.250.10">
    <property type="entry name" value="Rhodanese-like domain"/>
    <property type="match status" value="2"/>
</dbReference>
<name>A0AA37F9F8_9ARCH</name>
<dbReference type="Pfam" id="PF00581">
    <property type="entry name" value="Rhodanese"/>
    <property type="match status" value="2"/>
</dbReference>
<evidence type="ECO:0000259" key="1">
    <source>
        <dbReference type="PROSITE" id="PS50206"/>
    </source>
</evidence>
<organism evidence="2 3">
    <name type="scientific">Thermogymnomonas acidicola</name>
    <dbReference type="NCBI Taxonomy" id="399579"/>
    <lineage>
        <taxon>Archaea</taxon>
        <taxon>Methanobacteriati</taxon>
        <taxon>Thermoplasmatota</taxon>
        <taxon>Thermoplasmata</taxon>
        <taxon>Thermoplasmatales</taxon>
        <taxon>Thermogymnomonas</taxon>
    </lineage>
</organism>
<comment type="caution">
    <text evidence="2">The sequence shown here is derived from an EMBL/GenBank/DDBJ whole genome shotgun (WGS) entry which is preliminary data.</text>
</comment>
<dbReference type="SUPFAM" id="SSF52821">
    <property type="entry name" value="Rhodanese/Cell cycle control phosphatase"/>
    <property type="match status" value="2"/>
</dbReference>
<gene>
    <name evidence="2" type="ORF">GCM10007108_04020</name>
</gene>
<accession>A0AA37F9F8</accession>
<dbReference type="PANTHER" id="PTHR43031:SF17">
    <property type="entry name" value="SULFURTRANSFERASE YTWF-RELATED"/>
    <property type="match status" value="1"/>
</dbReference>
<keyword evidence="3" id="KW-1185">Reference proteome</keyword>
<feature type="domain" description="Rhodanese" evidence="1">
    <location>
        <begin position="113"/>
        <end position="200"/>
    </location>
</feature>
<reference evidence="2" key="1">
    <citation type="journal article" date="2014" name="Int. J. Syst. Evol. Microbiol.">
        <title>Complete genome sequence of Corynebacterium casei LMG S-19264T (=DSM 44701T), isolated from a smear-ripened cheese.</title>
        <authorList>
            <consortium name="US DOE Joint Genome Institute (JGI-PGF)"/>
            <person name="Walter F."/>
            <person name="Albersmeier A."/>
            <person name="Kalinowski J."/>
            <person name="Ruckert C."/>
        </authorList>
    </citation>
    <scope>NUCLEOTIDE SEQUENCE</scope>
    <source>
        <strain evidence="2">JCM 13583</strain>
    </source>
</reference>
<dbReference type="InterPro" id="IPR001763">
    <property type="entry name" value="Rhodanese-like_dom"/>
</dbReference>
<dbReference type="PANTHER" id="PTHR43031">
    <property type="entry name" value="FAD-DEPENDENT OXIDOREDUCTASE"/>
    <property type="match status" value="1"/>
</dbReference>
<protein>
    <recommendedName>
        <fullName evidence="1">Rhodanese domain-containing protein</fullName>
    </recommendedName>
</protein>
<dbReference type="InterPro" id="IPR036873">
    <property type="entry name" value="Rhodanese-like_dom_sf"/>
</dbReference>
<dbReference type="CDD" id="cd00158">
    <property type="entry name" value="RHOD"/>
    <property type="match status" value="2"/>
</dbReference>
<dbReference type="InterPro" id="IPR050229">
    <property type="entry name" value="GlpE_sulfurtransferase"/>
</dbReference>
<proteinExistence type="predicted"/>
<evidence type="ECO:0000313" key="2">
    <source>
        <dbReference type="EMBL" id="GGM69079.1"/>
    </source>
</evidence>
<dbReference type="SMART" id="SM00450">
    <property type="entry name" value="RHOD"/>
    <property type="match status" value="2"/>
</dbReference>
<dbReference type="EMBL" id="BMNY01000001">
    <property type="protein sequence ID" value="GGM69079.1"/>
    <property type="molecule type" value="Genomic_DNA"/>
</dbReference>
<feature type="domain" description="Rhodanese" evidence="1">
    <location>
        <begin position="11"/>
        <end position="101"/>
    </location>
</feature>
<dbReference type="RefSeq" id="WP_188679863.1">
    <property type="nucleotide sequence ID" value="NZ_BMNY01000001.1"/>
</dbReference>
<evidence type="ECO:0000313" key="3">
    <source>
        <dbReference type="Proteomes" id="UP000632195"/>
    </source>
</evidence>